<evidence type="ECO:0000256" key="2">
    <source>
        <dbReference type="ARBA" id="ARBA00015652"/>
    </source>
</evidence>
<dbReference type="GO" id="GO:0016020">
    <property type="term" value="C:membrane"/>
    <property type="evidence" value="ECO:0007669"/>
    <property type="project" value="UniProtKB-SubCell"/>
</dbReference>
<organism evidence="8 9">
    <name type="scientific">Triparma retinervis</name>
    <dbReference type="NCBI Taxonomy" id="2557542"/>
    <lineage>
        <taxon>Eukaryota</taxon>
        <taxon>Sar</taxon>
        <taxon>Stramenopiles</taxon>
        <taxon>Ochrophyta</taxon>
        <taxon>Bolidophyceae</taxon>
        <taxon>Parmales</taxon>
        <taxon>Triparmaceae</taxon>
        <taxon>Triparma</taxon>
    </lineage>
</organism>
<evidence type="ECO:0000256" key="7">
    <source>
        <dbReference type="SAM" id="Phobius"/>
    </source>
</evidence>
<protein>
    <recommendedName>
        <fullName evidence="2">Transmembrane protein 107</fullName>
    </recommendedName>
</protein>
<evidence type="ECO:0000256" key="5">
    <source>
        <dbReference type="ARBA" id="ARBA00022989"/>
    </source>
</evidence>
<gene>
    <name evidence="8" type="ORF">TrRE_jg172</name>
</gene>
<reference evidence="8" key="1">
    <citation type="submission" date="2022-07" db="EMBL/GenBank/DDBJ databases">
        <title>Genome analysis of Parmales, a sister group of diatoms, reveals the evolutionary specialization of diatoms from phago-mixotrophs to photoautotrophs.</title>
        <authorList>
            <person name="Ban H."/>
            <person name="Sato S."/>
            <person name="Yoshikawa S."/>
            <person name="Kazumasa Y."/>
            <person name="Nakamura Y."/>
            <person name="Ichinomiya M."/>
            <person name="Saitoh K."/>
            <person name="Sato N."/>
            <person name="Blanc-Mathieu R."/>
            <person name="Endo H."/>
            <person name="Kuwata A."/>
            <person name="Ogata H."/>
        </authorList>
    </citation>
    <scope>NUCLEOTIDE SEQUENCE</scope>
</reference>
<feature type="transmembrane region" description="Helical" evidence="7">
    <location>
        <begin position="49"/>
        <end position="70"/>
    </location>
</feature>
<name>A0A9W7AGA5_9STRA</name>
<evidence type="ECO:0000256" key="3">
    <source>
        <dbReference type="ARBA" id="ARBA00022692"/>
    </source>
</evidence>
<keyword evidence="6 7" id="KW-0472">Membrane</keyword>
<dbReference type="OrthoDB" id="2114471at2759"/>
<evidence type="ECO:0000256" key="1">
    <source>
        <dbReference type="ARBA" id="ARBA00004141"/>
    </source>
</evidence>
<comment type="subcellular location">
    <subcellularLocation>
        <location evidence="1">Membrane</location>
        <topology evidence="1">Multi-pass membrane protein</topology>
    </subcellularLocation>
</comment>
<dbReference type="InterPro" id="IPR029248">
    <property type="entry name" value="TMEM107"/>
</dbReference>
<evidence type="ECO:0000313" key="9">
    <source>
        <dbReference type="Proteomes" id="UP001165082"/>
    </source>
</evidence>
<evidence type="ECO:0000256" key="4">
    <source>
        <dbReference type="ARBA" id="ARBA00022794"/>
    </source>
</evidence>
<keyword evidence="9" id="KW-1185">Reference proteome</keyword>
<dbReference type="AlphaFoldDB" id="A0A9W7AGA5"/>
<evidence type="ECO:0000313" key="8">
    <source>
        <dbReference type="EMBL" id="GMH68857.1"/>
    </source>
</evidence>
<keyword evidence="5 7" id="KW-1133">Transmembrane helix</keyword>
<dbReference type="GO" id="GO:0036038">
    <property type="term" value="C:MKS complex"/>
    <property type="evidence" value="ECO:0007669"/>
    <property type="project" value="TreeGrafter"/>
</dbReference>
<dbReference type="Proteomes" id="UP001165082">
    <property type="component" value="Unassembled WGS sequence"/>
</dbReference>
<feature type="transmembrane region" description="Helical" evidence="7">
    <location>
        <begin position="77"/>
        <end position="95"/>
    </location>
</feature>
<keyword evidence="3 7" id="KW-0812">Transmembrane</keyword>
<dbReference type="Pfam" id="PF14995">
    <property type="entry name" value="TMEM107"/>
    <property type="match status" value="1"/>
</dbReference>
<accession>A0A9W7AGA5</accession>
<evidence type="ECO:0000256" key="6">
    <source>
        <dbReference type="ARBA" id="ARBA00023136"/>
    </source>
</evidence>
<dbReference type="PANTHER" id="PTHR34341">
    <property type="entry name" value="TRANSMEMBRANE PROTEIN 107"/>
    <property type="match status" value="1"/>
</dbReference>
<dbReference type="GO" id="GO:1905515">
    <property type="term" value="P:non-motile cilium assembly"/>
    <property type="evidence" value="ECO:0007669"/>
    <property type="project" value="TreeGrafter"/>
</dbReference>
<dbReference type="EMBL" id="BRXZ01002724">
    <property type="protein sequence ID" value="GMH68857.1"/>
    <property type="molecule type" value="Genomic_DNA"/>
</dbReference>
<comment type="caution">
    <text evidence="8">The sequence shown here is derived from an EMBL/GenBank/DDBJ whole genome shotgun (WGS) entry which is preliminary data.</text>
</comment>
<sequence>MIMVNATRKRNVYASLGVVESDSNYDPYNPNYDVSETAANNQLEIALNVSYICFAFDLLGMVGGFTLFFSKINLFQIIVHFVGGVYTSWFIAYGWQWQSIWYIVGFTNITTAIVEVMMLIAIFIIKIVVY</sequence>
<feature type="transmembrane region" description="Helical" evidence="7">
    <location>
        <begin position="101"/>
        <end position="129"/>
    </location>
</feature>
<dbReference type="PANTHER" id="PTHR34341:SF1">
    <property type="entry name" value="TRANSMEMBRANE PROTEIN 107"/>
    <property type="match status" value="1"/>
</dbReference>
<dbReference type="GO" id="GO:1904491">
    <property type="term" value="P:protein localization to ciliary transition zone"/>
    <property type="evidence" value="ECO:0007669"/>
    <property type="project" value="TreeGrafter"/>
</dbReference>
<proteinExistence type="predicted"/>
<keyword evidence="4" id="KW-0970">Cilium biogenesis/degradation</keyword>